<keyword evidence="5" id="KW-1185">Reference proteome</keyword>
<dbReference type="PANTHER" id="PTHR43833">
    <property type="entry name" value="POTASSIUM CHANNEL PROTEIN 2-RELATED-RELATED"/>
    <property type="match status" value="1"/>
</dbReference>
<dbReference type="InterPro" id="IPR036721">
    <property type="entry name" value="RCK_C_sf"/>
</dbReference>
<gene>
    <name evidence="4" type="ORF">GM661_18545</name>
</gene>
<dbReference type="EMBL" id="CP046640">
    <property type="protein sequence ID" value="QTL99809.1"/>
    <property type="molecule type" value="Genomic_DNA"/>
</dbReference>
<dbReference type="Gene3D" id="3.40.50.720">
    <property type="entry name" value="NAD(P)-binding Rossmann-like Domain"/>
    <property type="match status" value="1"/>
</dbReference>
<feature type="transmembrane region" description="Helical" evidence="2">
    <location>
        <begin position="20"/>
        <end position="42"/>
    </location>
</feature>
<dbReference type="SUPFAM" id="SSF51735">
    <property type="entry name" value="NAD(P)-binding Rossmann-fold domains"/>
    <property type="match status" value="1"/>
</dbReference>
<dbReference type="RefSeq" id="WP_330165232.1">
    <property type="nucleotide sequence ID" value="NZ_CP046640.1"/>
</dbReference>
<evidence type="ECO:0000313" key="5">
    <source>
        <dbReference type="Proteomes" id="UP000665020"/>
    </source>
</evidence>
<dbReference type="Pfam" id="PF07885">
    <property type="entry name" value="Ion_trans_2"/>
    <property type="match status" value="1"/>
</dbReference>
<dbReference type="InterPro" id="IPR010420">
    <property type="entry name" value="CASTOR/POLLUX/SYM8_dom"/>
</dbReference>
<dbReference type="InterPro" id="IPR036291">
    <property type="entry name" value="NAD(P)-bd_dom_sf"/>
</dbReference>
<protein>
    <submittedName>
        <fullName evidence="4">Potassium transporter</fullName>
    </submittedName>
</protein>
<dbReference type="Gene3D" id="3.30.70.1450">
    <property type="entry name" value="Regulator of K+ conductance, C-terminal domain"/>
    <property type="match status" value="1"/>
</dbReference>
<keyword evidence="2" id="KW-1133">Transmembrane helix</keyword>
<sequence>MFNVLLGYFKRFKTQIDPKLLFRMLLLGIIIFLIIAFIVYNIEPQDQFNSLADAIWWVVVTATTVGYGDFFPVSVGGRLLAVVLMVLGIGLFGGITATITDLFIKIEKRRELGQLTADYKGHIIICGWCEKTSEIIRQILNEDIENKQIVLIADLERDPFPDNNLVHFIRGEIDDKEILEKANIQWARTAIILNEDNNDATTVLSALTINSLNSTLYSIAEISKEENRIHLQNAGVDEIVVNNDISSRLMVRTAFYHGTSIVFNELLTNKIGNEVYMLKVEKEYADKSFAELFTYLKQKENAILLGLKRGDNVLLNPDNSKLVLAGDYLIYMALKRIDNFCI</sequence>
<dbReference type="GO" id="GO:0005886">
    <property type="term" value="C:plasma membrane"/>
    <property type="evidence" value="ECO:0007669"/>
    <property type="project" value="UniProtKB-SubCell"/>
</dbReference>
<dbReference type="Gene3D" id="1.20.5.110">
    <property type="match status" value="1"/>
</dbReference>
<feature type="domain" description="RCK N-terminal" evidence="3">
    <location>
        <begin position="120"/>
        <end position="241"/>
    </location>
</feature>
<dbReference type="Pfam" id="PF02254">
    <property type="entry name" value="TrkA_N"/>
    <property type="match status" value="1"/>
</dbReference>
<dbReference type="KEGG" id="ifn:GM661_18545"/>
<dbReference type="InterPro" id="IPR050721">
    <property type="entry name" value="Trk_Ktr_HKT_K-transport"/>
</dbReference>
<dbReference type="InterPro" id="IPR013099">
    <property type="entry name" value="K_chnl_dom"/>
</dbReference>
<comment type="subcellular location">
    <subcellularLocation>
        <location evidence="1">Cell membrane</location>
        <topology evidence="1">Multi-pass membrane protein</topology>
    </subcellularLocation>
</comment>
<organism evidence="4 5">
    <name type="scientific">Iocasia fonsfrigidae</name>
    <dbReference type="NCBI Taxonomy" id="2682810"/>
    <lineage>
        <taxon>Bacteria</taxon>
        <taxon>Bacillati</taxon>
        <taxon>Bacillota</taxon>
        <taxon>Clostridia</taxon>
        <taxon>Halanaerobiales</taxon>
        <taxon>Halanaerobiaceae</taxon>
        <taxon>Iocasia</taxon>
    </lineage>
</organism>
<dbReference type="Gene3D" id="1.10.287.70">
    <property type="match status" value="1"/>
</dbReference>
<feature type="transmembrane region" description="Helical" evidence="2">
    <location>
        <begin position="54"/>
        <end position="73"/>
    </location>
</feature>
<reference evidence="4" key="1">
    <citation type="submission" date="2019-12" db="EMBL/GenBank/DDBJ databases">
        <authorList>
            <person name="zhang j."/>
            <person name="sun C.M."/>
        </authorList>
    </citation>
    <scope>NUCLEOTIDE SEQUENCE</scope>
    <source>
        <strain evidence="4">NS-1</strain>
    </source>
</reference>
<dbReference type="AlphaFoldDB" id="A0A8A7KJM5"/>
<dbReference type="Pfam" id="PF06241">
    <property type="entry name" value="Castor_Poll_mid"/>
    <property type="match status" value="1"/>
</dbReference>
<dbReference type="Proteomes" id="UP000665020">
    <property type="component" value="Chromosome"/>
</dbReference>
<name>A0A8A7KJM5_9FIRM</name>
<evidence type="ECO:0000256" key="2">
    <source>
        <dbReference type="SAM" id="Phobius"/>
    </source>
</evidence>
<evidence type="ECO:0000259" key="3">
    <source>
        <dbReference type="PROSITE" id="PS51201"/>
    </source>
</evidence>
<feature type="transmembrane region" description="Helical" evidence="2">
    <location>
        <begin position="79"/>
        <end position="104"/>
    </location>
</feature>
<keyword evidence="2" id="KW-0812">Transmembrane</keyword>
<dbReference type="InterPro" id="IPR003148">
    <property type="entry name" value="RCK_N"/>
</dbReference>
<dbReference type="SUPFAM" id="SSF81324">
    <property type="entry name" value="Voltage-gated potassium channels"/>
    <property type="match status" value="1"/>
</dbReference>
<evidence type="ECO:0000313" key="4">
    <source>
        <dbReference type="EMBL" id="QTL99809.1"/>
    </source>
</evidence>
<keyword evidence="2" id="KW-0472">Membrane</keyword>
<accession>A0A8A7KJM5</accession>
<proteinExistence type="predicted"/>
<dbReference type="PROSITE" id="PS51201">
    <property type="entry name" value="RCK_N"/>
    <property type="match status" value="1"/>
</dbReference>
<evidence type="ECO:0000256" key="1">
    <source>
        <dbReference type="ARBA" id="ARBA00004651"/>
    </source>
</evidence>
<dbReference type="PANTHER" id="PTHR43833:SF9">
    <property type="entry name" value="POTASSIUM CHANNEL PROTEIN YUGO-RELATED"/>
    <property type="match status" value="1"/>
</dbReference>
<dbReference type="GO" id="GO:0006813">
    <property type="term" value="P:potassium ion transport"/>
    <property type="evidence" value="ECO:0007669"/>
    <property type="project" value="InterPro"/>
</dbReference>
<dbReference type="PRINTS" id="PR00169">
    <property type="entry name" value="KCHANNEL"/>
</dbReference>